<dbReference type="Proteomes" id="UP000199052">
    <property type="component" value="Unassembled WGS sequence"/>
</dbReference>
<dbReference type="STRING" id="504797.SAMN05421678_12371"/>
<evidence type="ECO:0000313" key="4">
    <source>
        <dbReference type="Proteomes" id="UP000533017"/>
    </source>
</evidence>
<evidence type="ECO:0000313" key="2">
    <source>
        <dbReference type="EMBL" id="SFH60160.1"/>
    </source>
</evidence>
<protein>
    <submittedName>
        <fullName evidence="2">Uncharacterized protein</fullName>
    </submittedName>
</protein>
<organism evidence="2 3">
    <name type="scientific">Actinopolymorpha cephalotaxi</name>
    <dbReference type="NCBI Taxonomy" id="504797"/>
    <lineage>
        <taxon>Bacteria</taxon>
        <taxon>Bacillati</taxon>
        <taxon>Actinomycetota</taxon>
        <taxon>Actinomycetes</taxon>
        <taxon>Propionibacteriales</taxon>
        <taxon>Actinopolymorphaceae</taxon>
        <taxon>Actinopolymorpha</taxon>
    </lineage>
</organism>
<dbReference type="Proteomes" id="UP000533017">
    <property type="component" value="Unassembled WGS sequence"/>
</dbReference>
<gene>
    <name evidence="1" type="ORF">FHR37_005602</name>
    <name evidence="2" type="ORF">SAMN05421678_12371</name>
</gene>
<dbReference type="EMBL" id="JACBZA010000001">
    <property type="protein sequence ID" value="NYH86751.1"/>
    <property type="molecule type" value="Genomic_DNA"/>
</dbReference>
<evidence type="ECO:0000313" key="1">
    <source>
        <dbReference type="EMBL" id="NYH86751.1"/>
    </source>
</evidence>
<sequence length="61" mass="6070">MGPMTTPFQPSSGAGSIGLASYGLSAAPDVSLPFALPSGVARGNLDMDHDVVIGIDSHKAS</sequence>
<evidence type="ECO:0000313" key="3">
    <source>
        <dbReference type="Proteomes" id="UP000199052"/>
    </source>
</evidence>
<reference evidence="1 4" key="2">
    <citation type="submission" date="2020-07" db="EMBL/GenBank/DDBJ databases">
        <title>Sequencing the genomes of 1000 actinobacteria strains.</title>
        <authorList>
            <person name="Klenk H.-P."/>
        </authorList>
    </citation>
    <scope>NUCLEOTIDE SEQUENCE [LARGE SCALE GENOMIC DNA]</scope>
    <source>
        <strain evidence="1 4">DSM 45117</strain>
    </source>
</reference>
<reference evidence="2 3" key="1">
    <citation type="submission" date="2016-10" db="EMBL/GenBank/DDBJ databases">
        <authorList>
            <person name="de Groot N.N."/>
        </authorList>
    </citation>
    <scope>NUCLEOTIDE SEQUENCE [LARGE SCALE GENOMIC DNA]</scope>
    <source>
        <strain evidence="2 3">CPCC 202808</strain>
    </source>
</reference>
<accession>A0A1I3BDD6</accession>
<dbReference type="AlphaFoldDB" id="A0A1I3BDD6"/>
<proteinExistence type="predicted"/>
<dbReference type="EMBL" id="FOOI01000023">
    <property type="protein sequence ID" value="SFH60160.1"/>
    <property type="molecule type" value="Genomic_DNA"/>
</dbReference>
<keyword evidence="4" id="KW-1185">Reference proteome</keyword>
<name>A0A1I3BDD6_9ACTN</name>